<keyword evidence="4" id="KW-0067">ATP-binding</keyword>
<feature type="transmembrane region" description="Helical" evidence="5">
    <location>
        <begin position="43"/>
        <end position="64"/>
    </location>
</feature>
<evidence type="ECO:0000256" key="2">
    <source>
        <dbReference type="ARBA" id="ARBA00022801"/>
    </source>
</evidence>
<dbReference type="AlphaFoldDB" id="A0A7J6YBM0"/>
<dbReference type="Pfam" id="PF00271">
    <property type="entry name" value="Helicase_C"/>
    <property type="match status" value="1"/>
</dbReference>
<keyword evidence="5" id="KW-0472">Membrane</keyword>
<evidence type="ECO:0000256" key="4">
    <source>
        <dbReference type="ARBA" id="ARBA00022840"/>
    </source>
</evidence>
<feature type="domain" description="Helicase C-terminal" evidence="7">
    <location>
        <begin position="429"/>
        <end position="606"/>
    </location>
</feature>
<dbReference type="GO" id="GO:0003676">
    <property type="term" value="F:nucleic acid binding"/>
    <property type="evidence" value="ECO:0007669"/>
    <property type="project" value="InterPro"/>
</dbReference>
<dbReference type="VEuPathDB" id="TriTrypDB:ECC02_002867"/>
<dbReference type="SUPFAM" id="SSF52540">
    <property type="entry name" value="P-loop containing nucleoside triphosphate hydrolases"/>
    <property type="match status" value="2"/>
</dbReference>
<evidence type="ECO:0000313" key="8">
    <source>
        <dbReference type="EMBL" id="KAF5223972.1"/>
    </source>
</evidence>
<proteinExistence type="predicted"/>
<evidence type="ECO:0000256" key="3">
    <source>
        <dbReference type="ARBA" id="ARBA00022806"/>
    </source>
</evidence>
<dbReference type="GO" id="GO:0005524">
    <property type="term" value="F:ATP binding"/>
    <property type="evidence" value="ECO:0007669"/>
    <property type="project" value="UniProtKB-KW"/>
</dbReference>
<dbReference type="PROSITE" id="PS51192">
    <property type="entry name" value="HELICASE_ATP_BIND_1"/>
    <property type="match status" value="1"/>
</dbReference>
<dbReference type="InterPro" id="IPR011545">
    <property type="entry name" value="DEAD/DEAH_box_helicase_dom"/>
</dbReference>
<keyword evidence="2" id="KW-0378">Hydrolase</keyword>
<dbReference type="Proteomes" id="UP000583944">
    <property type="component" value="Unassembled WGS sequence"/>
</dbReference>
<feature type="transmembrane region" description="Helical" evidence="5">
    <location>
        <begin position="12"/>
        <end position="36"/>
    </location>
</feature>
<dbReference type="GO" id="GO:0003724">
    <property type="term" value="F:RNA helicase activity"/>
    <property type="evidence" value="ECO:0007669"/>
    <property type="project" value="TreeGrafter"/>
</dbReference>
<evidence type="ECO:0000313" key="9">
    <source>
        <dbReference type="Proteomes" id="UP000583944"/>
    </source>
</evidence>
<organism evidence="8 9">
    <name type="scientific">Trypanosoma cruzi</name>
    <dbReference type="NCBI Taxonomy" id="5693"/>
    <lineage>
        <taxon>Eukaryota</taxon>
        <taxon>Discoba</taxon>
        <taxon>Euglenozoa</taxon>
        <taxon>Kinetoplastea</taxon>
        <taxon>Metakinetoplastina</taxon>
        <taxon>Trypanosomatida</taxon>
        <taxon>Trypanosomatidae</taxon>
        <taxon>Trypanosoma</taxon>
        <taxon>Schizotrypanum</taxon>
    </lineage>
</organism>
<keyword evidence="1" id="KW-0547">Nucleotide-binding</keyword>
<dbReference type="PANTHER" id="PTHR47959">
    <property type="entry name" value="ATP-DEPENDENT RNA HELICASE RHLE-RELATED"/>
    <property type="match status" value="1"/>
</dbReference>
<dbReference type="GO" id="GO:0016787">
    <property type="term" value="F:hydrolase activity"/>
    <property type="evidence" value="ECO:0007669"/>
    <property type="project" value="UniProtKB-KW"/>
</dbReference>
<evidence type="ECO:0000259" key="6">
    <source>
        <dbReference type="PROSITE" id="PS51192"/>
    </source>
</evidence>
<keyword evidence="3" id="KW-0347">Helicase</keyword>
<dbReference type="Gene3D" id="3.40.50.300">
    <property type="entry name" value="P-loop containing nucleotide triphosphate hydrolases"/>
    <property type="match status" value="2"/>
</dbReference>
<reference evidence="8 9" key="1">
    <citation type="journal article" date="2019" name="Genome Biol. Evol.">
        <title>Nanopore Sequencing Significantly Improves Genome Assembly of the Protozoan Parasite Trypanosoma cruzi.</title>
        <authorList>
            <person name="Diaz-Viraque F."/>
            <person name="Pita S."/>
            <person name="Greif G."/>
            <person name="de Souza R.C.M."/>
            <person name="Iraola G."/>
            <person name="Robello C."/>
        </authorList>
    </citation>
    <scope>NUCLEOTIDE SEQUENCE [LARGE SCALE GENOMIC DNA]</scope>
    <source>
        <strain evidence="8 9">Berenice</strain>
    </source>
</reference>
<dbReference type="EMBL" id="JABDHM010000015">
    <property type="protein sequence ID" value="KAF5223972.1"/>
    <property type="molecule type" value="Genomic_DNA"/>
</dbReference>
<dbReference type="InterPro" id="IPR001650">
    <property type="entry name" value="Helicase_C-like"/>
</dbReference>
<evidence type="ECO:0000259" key="7">
    <source>
        <dbReference type="PROSITE" id="PS51194"/>
    </source>
</evidence>
<dbReference type="SMART" id="SM00487">
    <property type="entry name" value="DEXDc"/>
    <property type="match status" value="1"/>
</dbReference>
<dbReference type="VEuPathDB" id="TriTrypDB:BCY84_12943"/>
<feature type="domain" description="Helicase ATP-binding" evidence="6">
    <location>
        <begin position="206"/>
        <end position="395"/>
    </location>
</feature>
<dbReference type="Pfam" id="PF00270">
    <property type="entry name" value="DEAD"/>
    <property type="match status" value="1"/>
</dbReference>
<gene>
    <name evidence="8" type="ORF">ECC02_002867</name>
</gene>
<name>A0A7J6YBM0_TRYCR</name>
<dbReference type="PROSITE" id="PS51194">
    <property type="entry name" value="HELICASE_CTER"/>
    <property type="match status" value="1"/>
</dbReference>
<protein>
    <recommendedName>
        <fullName evidence="10">ATP-dependent DEAD/H RNA helicase</fullName>
    </recommendedName>
</protein>
<dbReference type="InterPro" id="IPR027417">
    <property type="entry name" value="P-loop_NTPase"/>
</dbReference>
<sequence length="644" mass="71295">MHGHVCRQCRDVVAIVPFFFFFAQLLAQLNLLFICMGACSGTIFFFFFLFSQLLFIYLFIYLFLPAVCCGCVNKQRSMKFCGVCRLKYLRASKVAYGGSVASLLNGYLQQGAETHAANLPASQKYFYTQKEQHDLSSSQKHRMIQLRLGSAQMLTSTVGNIANQNEAHPLYYSQTSPRAAGLCVSLVVALKKLRIHRLTELQGALIPVLLRGKHVIAHAETGTGKSFGVALACANRIIRQKINYRLHTVIIVPTEELALQYEKWLRHFGGGTSQVVQVAIERVPMETQLARLHNIQPHVLVGTPQRVADILRLSPTILGEKLRRKVDCVILDEADIILSAELRFGRQKISGEALVDRLFRSRPEEVPAQLVAASATINGRTAQALNAWMRNDKAIRLTTSFVEHTIPQTISFYFFAESMKYSLPYCLELILRLICKQERRARVLLFTTLEAVEGVVKSLGTMQQRCRELHGWLQQDSNRIVAAPLQSLLNPTSGRSKPIVAGSRDVYVKDDSSLAKLNAGMLLVGVGSHELSRGIHVSGITHVILYGDCPSAASFVHCAGRTGRMGAEGHVVVLYPPSSGRTVQQVCHAVELPFVPGRMEQVEDLLGNVDFASAENLETLQNANLHAKPDEAGECLAPMVFPNG</sequence>
<dbReference type="InterPro" id="IPR014001">
    <property type="entry name" value="Helicase_ATP-bd"/>
</dbReference>
<keyword evidence="5" id="KW-0812">Transmembrane</keyword>
<dbReference type="GO" id="GO:0005829">
    <property type="term" value="C:cytosol"/>
    <property type="evidence" value="ECO:0007669"/>
    <property type="project" value="TreeGrafter"/>
</dbReference>
<accession>A0A7J6YBM0</accession>
<evidence type="ECO:0008006" key="10">
    <source>
        <dbReference type="Google" id="ProtNLM"/>
    </source>
</evidence>
<keyword evidence="5" id="KW-1133">Transmembrane helix</keyword>
<dbReference type="InterPro" id="IPR050079">
    <property type="entry name" value="DEAD_box_RNA_helicase"/>
</dbReference>
<dbReference type="PANTHER" id="PTHR47959:SF1">
    <property type="entry name" value="ATP-DEPENDENT RNA HELICASE DBPA"/>
    <property type="match status" value="1"/>
</dbReference>
<evidence type="ECO:0000256" key="1">
    <source>
        <dbReference type="ARBA" id="ARBA00022741"/>
    </source>
</evidence>
<evidence type="ECO:0000256" key="5">
    <source>
        <dbReference type="SAM" id="Phobius"/>
    </source>
</evidence>
<comment type="caution">
    <text evidence="8">The sequence shown here is derived from an EMBL/GenBank/DDBJ whole genome shotgun (WGS) entry which is preliminary data.</text>
</comment>